<dbReference type="Proteomes" id="UP000321479">
    <property type="component" value="Chromosome"/>
</dbReference>
<dbReference type="AlphaFoldDB" id="A0A5B8UUR1"/>
<feature type="domain" description="DUF6734" evidence="1">
    <location>
        <begin position="1"/>
        <end position="289"/>
    </location>
</feature>
<evidence type="ECO:0000313" key="2">
    <source>
        <dbReference type="EMBL" id="QEC62857.1"/>
    </source>
</evidence>
<evidence type="ECO:0000313" key="3">
    <source>
        <dbReference type="Proteomes" id="UP000321479"/>
    </source>
</evidence>
<keyword evidence="3" id="KW-1185">Reference proteome</keyword>
<dbReference type="RefSeq" id="WP_147031434.1">
    <property type="nucleotide sequence ID" value="NZ_CP042436.1"/>
</dbReference>
<reference evidence="2 3" key="1">
    <citation type="journal article" date="2017" name="Curr. Microbiol.">
        <title>Mucilaginibacter ginsenosidivorans sp. nov., Isolated from Soil of Ginseng Field.</title>
        <authorList>
            <person name="Kim M.M."/>
            <person name="Siddiqi M.Z."/>
            <person name="Im W.T."/>
        </authorList>
    </citation>
    <scope>NUCLEOTIDE SEQUENCE [LARGE SCALE GENOMIC DNA]</scope>
    <source>
        <strain evidence="2 3">Gsoil 3017</strain>
    </source>
</reference>
<accession>A0A5B8UUR1</accession>
<dbReference type="OrthoDB" id="771064at2"/>
<dbReference type="EMBL" id="CP042436">
    <property type="protein sequence ID" value="QEC62857.1"/>
    <property type="molecule type" value="Genomic_DNA"/>
</dbReference>
<name>A0A5B8UUR1_9SPHI</name>
<dbReference type="Pfam" id="PF20508">
    <property type="entry name" value="DUF6734"/>
    <property type="match status" value="1"/>
</dbReference>
<dbReference type="KEGG" id="mgin:FRZ54_09795"/>
<dbReference type="InterPro" id="IPR046621">
    <property type="entry name" value="DUF6734"/>
</dbReference>
<proteinExistence type="predicted"/>
<evidence type="ECO:0000259" key="1">
    <source>
        <dbReference type="Pfam" id="PF20508"/>
    </source>
</evidence>
<sequence length="544" mass="63240">MKYLQTFWTGPSGTDKENLITMKAGWRSCEYHWMSWALSCLLAKDMFGDIHLVTDLKGKEILVDRLQLPYSTVSAELENRLANYNPHLWALAKIYTYSIQTEPFLHLDGDVFLWQRPGAELLNSPLIAQNLDKDLAFYTVTLDKLNECFCYIPDEFKKANYENKTLYASNAGLLGGHDLNFFKLYCAKAFDLVDRNTDALDKLPPGNLNFIFEQFLFCKLAEIQQIPVAYLKGVVDDPVFKDYIKFEDYPNVQMVHPVGGFKKYPHVCEHVAKMLRSRYPEYYYRIIEMVRNNTSAMRSTVYYSPGLKLDALPLSPTRQTIGPPLFARTKAAINYLEKKYDYLKHTEFADDGNEDDLLNLPLVNDLTENEKARLLEILHLELRHKSLLKKYYGKQAGIQKLYTDDVEAHKQTQAVFSLKDAEILNIEVIGTKKYTLIELNCPWEYNHPDEIPGVIERNLNEPESPVSVLLLPDILTMNVKEYYLDDIDGIIFSMVKSREKISYILEEIKEYFTEDEIENDYESYQKLIFDSLKHLLYTNILCVY</sequence>
<organism evidence="2 3">
    <name type="scientific">Mucilaginibacter ginsenosidivorans</name>
    <dbReference type="NCBI Taxonomy" id="398053"/>
    <lineage>
        <taxon>Bacteria</taxon>
        <taxon>Pseudomonadati</taxon>
        <taxon>Bacteroidota</taxon>
        <taxon>Sphingobacteriia</taxon>
        <taxon>Sphingobacteriales</taxon>
        <taxon>Sphingobacteriaceae</taxon>
        <taxon>Mucilaginibacter</taxon>
    </lineage>
</organism>
<protein>
    <recommendedName>
        <fullName evidence="1">DUF6734 domain-containing protein</fullName>
    </recommendedName>
</protein>
<gene>
    <name evidence="2" type="ORF">FRZ54_09795</name>
</gene>